<keyword evidence="1" id="KW-1133">Transmembrane helix</keyword>
<organism evidence="2 3">
    <name type="scientific">Monodon monoceros</name>
    <name type="common">Narwhal</name>
    <name type="synonym">Ceratodon monodon</name>
    <dbReference type="NCBI Taxonomy" id="40151"/>
    <lineage>
        <taxon>Eukaryota</taxon>
        <taxon>Metazoa</taxon>
        <taxon>Chordata</taxon>
        <taxon>Craniata</taxon>
        <taxon>Vertebrata</taxon>
        <taxon>Euteleostomi</taxon>
        <taxon>Mammalia</taxon>
        <taxon>Eutheria</taxon>
        <taxon>Laurasiatheria</taxon>
        <taxon>Artiodactyla</taxon>
        <taxon>Whippomorpha</taxon>
        <taxon>Cetacea</taxon>
        <taxon>Odontoceti</taxon>
        <taxon>Monodontidae</taxon>
        <taxon>Monodon</taxon>
    </lineage>
</organism>
<sequence>KVGDAVLGSDTFLWKLNSPTKKWNHTAGRDRRNDDCSDFIKEKIETFKVLTQLPQRITSVIKFPRREISKAEFTSNSLLTQDIRHVVLGTELIVHGDERVPTANILIERVFKGIKAPKPYSRELAYGKHISTSEREAVINDDFDSAFWALEKPNFKRTALSYLRASESKTLWKILLTTELTNVTEAPIEAQDYTIPQICFTTQYEENANTVICNADDSTNISMFKVCRNAKETIRLLKKTTEKTVDPRTSCLKTMMWYWAPNLITDFQVKVNSISFVACVVQLFCAHVFGCTVIFSLAVMDFDRHAYWNEKAKAVQKKKEKRSNSRRNQELMGNEIVIVDGMGRHINDWRKEARQ</sequence>
<accession>A0A4U1FCL3</accession>
<feature type="non-terminal residue" evidence="2">
    <location>
        <position position="1"/>
    </location>
</feature>
<evidence type="ECO:0000256" key="1">
    <source>
        <dbReference type="SAM" id="Phobius"/>
    </source>
</evidence>
<dbReference type="EMBL" id="RWIC01000215">
    <property type="protein sequence ID" value="TKC47375.1"/>
    <property type="molecule type" value="Genomic_DNA"/>
</dbReference>
<feature type="transmembrane region" description="Helical" evidence="1">
    <location>
        <begin position="274"/>
        <end position="299"/>
    </location>
</feature>
<evidence type="ECO:0000313" key="3">
    <source>
        <dbReference type="Proteomes" id="UP000308365"/>
    </source>
</evidence>
<reference evidence="3" key="1">
    <citation type="journal article" date="2019" name="IScience">
        <title>Narwhal Genome Reveals Long-Term Low Genetic Diversity despite Current Large Abundance Size.</title>
        <authorList>
            <person name="Westbury M.V."/>
            <person name="Petersen B."/>
            <person name="Garde E."/>
            <person name="Heide-Jorgensen M.P."/>
            <person name="Lorenzen E.D."/>
        </authorList>
    </citation>
    <scope>NUCLEOTIDE SEQUENCE [LARGE SCALE GENOMIC DNA]</scope>
</reference>
<proteinExistence type="predicted"/>
<dbReference type="AlphaFoldDB" id="A0A4U1FCL3"/>
<evidence type="ECO:0000313" key="2">
    <source>
        <dbReference type="EMBL" id="TKC47375.1"/>
    </source>
</evidence>
<protein>
    <submittedName>
        <fullName evidence="2">Uncharacterized protein</fullName>
    </submittedName>
</protein>
<keyword evidence="1" id="KW-0812">Transmembrane</keyword>
<comment type="caution">
    <text evidence="2">The sequence shown here is derived from an EMBL/GenBank/DDBJ whole genome shotgun (WGS) entry which is preliminary data.</text>
</comment>
<name>A0A4U1FCL3_MONMO</name>
<feature type="non-terminal residue" evidence="2">
    <location>
        <position position="355"/>
    </location>
</feature>
<dbReference type="Proteomes" id="UP000308365">
    <property type="component" value="Unassembled WGS sequence"/>
</dbReference>
<gene>
    <name evidence="2" type="ORF">EI555_003645</name>
</gene>
<keyword evidence="1" id="KW-0472">Membrane</keyword>